<dbReference type="Pfam" id="PF25601">
    <property type="entry name" value="AAA_lid_14"/>
    <property type="match status" value="1"/>
</dbReference>
<dbReference type="KEGG" id="bacg:D2962_02775"/>
<feature type="domain" description="PAS" evidence="6">
    <location>
        <begin position="195"/>
        <end position="264"/>
    </location>
</feature>
<dbReference type="InterPro" id="IPR035965">
    <property type="entry name" value="PAS-like_dom_sf"/>
</dbReference>
<dbReference type="RefSeq" id="WP_122014053.1">
    <property type="nucleotide sequence ID" value="NZ_CP033169.1"/>
</dbReference>
<dbReference type="InterPro" id="IPR009057">
    <property type="entry name" value="Homeodomain-like_sf"/>
</dbReference>
<evidence type="ECO:0000256" key="3">
    <source>
        <dbReference type="ARBA" id="ARBA00023015"/>
    </source>
</evidence>
<dbReference type="Gene3D" id="3.40.50.2300">
    <property type="match status" value="1"/>
</dbReference>
<dbReference type="PANTHER" id="PTHR32071:SF57">
    <property type="entry name" value="C4-DICARBOXYLATE TRANSPORT TRANSCRIPTIONAL REGULATORY PROTEIN DCTD"/>
    <property type="match status" value="1"/>
</dbReference>
<name>A0A3G2R3F7_9FIRM</name>
<evidence type="ECO:0000256" key="4">
    <source>
        <dbReference type="ARBA" id="ARBA00023163"/>
    </source>
</evidence>
<dbReference type="CDD" id="cd00130">
    <property type="entry name" value="PAS"/>
    <property type="match status" value="1"/>
</dbReference>
<dbReference type="InterPro" id="IPR003593">
    <property type="entry name" value="AAA+_ATPase"/>
</dbReference>
<keyword evidence="2" id="KW-0067">ATP-binding</keyword>
<dbReference type="InterPro" id="IPR010524">
    <property type="entry name" value="Sig_transdc_resp-reg_PrpR_N"/>
</dbReference>
<evidence type="ECO:0000313" key="7">
    <source>
        <dbReference type="EMBL" id="AYO29668.1"/>
    </source>
</evidence>
<dbReference type="Gene3D" id="3.40.50.10660">
    <property type="entry name" value="PrpR receptor domain-like"/>
    <property type="match status" value="1"/>
</dbReference>
<dbReference type="GO" id="GO:0006355">
    <property type="term" value="P:regulation of DNA-templated transcription"/>
    <property type="evidence" value="ECO:0007669"/>
    <property type="project" value="InterPro"/>
</dbReference>
<reference evidence="7 8" key="1">
    <citation type="submission" date="2018-10" db="EMBL/GenBank/DDBJ databases">
        <authorList>
            <person name="Zhang X."/>
        </authorList>
    </citation>
    <scope>NUCLEOTIDE SEQUENCE [LARGE SCALE GENOMIC DNA]</scope>
    <source>
        <strain evidence="7 8">SK-G1</strain>
    </source>
</reference>
<dbReference type="InterPro" id="IPR025662">
    <property type="entry name" value="Sigma_54_int_dom_ATP-bd_1"/>
</dbReference>
<accession>A0A3G2R3F7</accession>
<dbReference type="SUPFAM" id="SSF159800">
    <property type="entry name" value="PrpR receptor domain-like"/>
    <property type="match status" value="1"/>
</dbReference>
<dbReference type="Gene3D" id="1.10.10.60">
    <property type="entry name" value="Homeodomain-like"/>
    <property type="match status" value="1"/>
</dbReference>
<dbReference type="Gene3D" id="3.40.50.300">
    <property type="entry name" value="P-loop containing nucleotide triphosphate hydrolases"/>
    <property type="match status" value="1"/>
</dbReference>
<keyword evidence="4" id="KW-0804">Transcription</keyword>
<dbReference type="GO" id="GO:0000156">
    <property type="term" value="F:phosphorelay response regulator activity"/>
    <property type="evidence" value="ECO:0007669"/>
    <property type="project" value="InterPro"/>
</dbReference>
<keyword evidence="3" id="KW-0805">Transcription regulation</keyword>
<dbReference type="GO" id="GO:0043565">
    <property type="term" value="F:sequence-specific DNA binding"/>
    <property type="evidence" value="ECO:0007669"/>
    <property type="project" value="InterPro"/>
</dbReference>
<dbReference type="PROSITE" id="PS00675">
    <property type="entry name" value="SIGMA54_INTERACT_1"/>
    <property type="match status" value="1"/>
</dbReference>
<proteinExistence type="predicted"/>
<dbReference type="InterPro" id="IPR027417">
    <property type="entry name" value="P-loop_NTPase"/>
</dbReference>
<evidence type="ECO:0000313" key="8">
    <source>
        <dbReference type="Proteomes" id="UP000280960"/>
    </source>
</evidence>
<dbReference type="SUPFAM" id="SSF46689">
    <property type="entry name" value="Homeodomain-like"/>
    <property type="match status" value="1"/>
</dbReference>
<evidence type="ECO:0000256" key="1">
    <source>
        <dbReference type="ARBA" id="ARBA00022741"/>
    </source>
</evidence>
<protein>
    <submittedName>
        <fullName evidence="7">AAA family ATPase</fullName>
    </submittedName>
</protein>
<dbReference type="PROSITE" id="PS50045">
    <property type="entry name" value="SIGMA54_INTERACT_4"/>
    <property type="match status" value="1"/>
</dbReference>
<evidence type="ECO:0000259" key="6">
    <source>
        <dbReference type="PROSITE" id="PS50112"/>
    </source>
</evidence>
<dbReference type="GO" id="GO:0005524">
    <property type="term" value="F:ATP binding"/>
    <property type="evidence" value="ECO:0007669"/>
    <property type="project" value="UniProtKB-KW"/>
</dbReference>
<gene>
    <name evidence="7" type="ORF">D2962_02775</name>
</gene>
<dbReference type="Gene3D" id="1.10.8.60">
    <property type="match status" value="1"/>
</dbReference>
<dbReference type="Pfam" id="PF06506">
    <property type="entry name" value="PrpR_N"/>
    <property type="match status" value="1"/>
</dbReference>
<dbReference type="Pfam" id="PF02954">
    <property type="entry name" value="HTH_8"/>
    <property type="match status" value="1"/>
</dbReference>
<evidence type="ECO:0000259" key="5">
    <source>
        <dbReference type="PROSITE" id="PS50045"/>
    </source>
</evidence>
<dbReference type="SUPFAM" id="SSF55785">
    <property type="entry name" value="PYP-like sensor domain (PAS domain)"/>
    <property type="match status" value="1"/>
</dbReference>
<keyword evidence="1" id="KW-0547">Nucleotide-binding</keyword>
<dbReference type="SMART" id="SM00382">
    <property type="entry name" value="AAA"/>
    <property type="match status" value="1"/>
</dbReference>
<dbReference type="InterPro" id="IPR000014">
    <property type="entry name" value="PAS"/>
</dbReference>
<dbReference type="InterPro" id="IPR058031">
    <property type="entry name" value="AAA_lid_NorR"/>
</dbReference>
<evidence type="ECO:0000256" key="2">
    <source>
        <dbReference type="ARBA" id="ARBA00022840"/>
    </source>
</evidence>
<dbReference type="InterPro" id="IPR002078">
    <property type="entry name" value="Sigma_54_int"/>
</dbReference>
<dbReference type="Proteomes" id="UP000280960">
    <property type="component" value="Chromosome"/>
</dbReference>
<dbReference type="EMBL" id="CP033169">
    <property type="protein sequence ID" value="AYO29668.1"/>
    <property type="molecule type" value="Genomic_DNA"/>
</dbReference>
<dbReference type="Pfam" id="PF00158">
    <property type="entry name" value="Sigma54_activat"/>
    <property type="match status" value="1"/>
</dbReference>
<dbReference type="Gene3D" id="3.30.450.20">
    <property type="entry name" value="PAS domain"/>
    <property type="match status" value="1"/>
</dbReference>
<sequence>MGKIGIISPYRKLYYETLSVKEELKELKEDIDVRIGLLSNAVDVAKDLIKNGAEVLISRGGTLNYIRREFPDIPLVEIEISSYDIAEAIMEAKKIGSHIALIIFNNMLYEGRNLARLFDVDMKIFCIEREEQAIDAIRKAVDEGYEVMVGGGIANKVSTQMGIHSVLISSGKDSIFRSIRQAQSILRYRNDVLKQSELIETVMENTPLGILTTDRNGRIKMVNSPALDIIKMPREHVIGENIENIMPELKDGNNSFLKEFNENKIMVNIKCVDIVSSNIGCIVTLEEISEISKKEKYIRSAFVKKGHVARFCFEHIIGESPTIKECIQIAKRYAGFDSTVLIFGETGTGKEMFAQSIHNVSKRSKGPFVAVNCASLSETLMESELFGYVEGAFTGASKGGKTGLFEMAHRGTIFLDEISEMPLSIQAKLLRAIQEKAIMRLGDDRIIPVDVRIIAASNKDLFEMVKRGDFRADLYYRLSVLTLKIPPLRERKEDVILLFEHFLDLYSLKYHMKKPVIDRKGYDVLQNYLWPGNVREVENFTERLLAAYGSSYITGEQIMYILDIKKEDLFNAHENLKVMATSSSMELDEREIYRILKENNFNKTRTAKQLGIGRTTLWRMLKKQENSELFQ</sequence>
<dbReference type="AlphaFoldDB" id="A0A3G2R3F7"/>
<dbReference type="FunFam" id="3.40.50.300:FF:000006">
    <property type="entry name" value="DNA-binding transcriptional regulator NtrC"/>
    <property type="match status" value="1"/>
</dbReference>
<organism evidence="7 8">
    <name type="scientific">Biomaibacter acetigenes</name>
    <dbReference type="NCBI Taxonomy" id="2316383"/>
    <lineage>
        <taxon>Bacteria</taxon>
        <taxon>Bacillati</taxon>
        <taxon>Bacillota</taxon>
        <taxon>Clostridia</taxon>
        <taxon>Thermosediminibacterales</taxon>
        <taxon>Tepidanaerobacteraceae</taxon>
        <taxon>Biomaibacter</taxon>
    </lineage>
</organism>
<keyword evidence="8" id="KW-1185">Reference proteome</keyword>
<dbReference type="CDD" id="cd00009">
    <property type="entry name" value="AAA"/>
    <property type="match status" value="1"/>
</dbReference>
<feature type="domain" description="Sigma-54 factor interaction" evidence="5">
    <location>
        <begin position="316"/>
        <end position="546"/>
    </location>
</feature>
<dbReference type="PANTHER" id="PTHR32071">
    <property type="entry name" value="TRANSCRIPTIONAL REGULATORY PROTEIN"/>
    <property type="match status" value="1"/>
</dbReference>
<dbReference type="SUPFAM" id="SSF52540">
    <property type="entry name" value="P-loop containing nucleoside triphosphate hydrolases"/>
    <property type="match status" value="1"/>
</dbReference>
<dbReference type="NCBIfam" id="TIGR00229">
    <property type="entry name" value="sensory_box"/>
    <property type="match status" value="1"/>
</dbReference>
<dbReference type="Pfam" id="PF13188">
    <property type="entry name" value="PAS_8"/>
    <property type="match status" value="1"/>
</dbReference>
<dbReference type="PROSITE" id="PS50112">
    <property type="entry name" value="PAS"/>
    <property type="match status" value="1"/>
</dbReference>
<dbReference type="InterPro" id="IPR002197">
    <property type="entry name" value="HTH_Fis"/>
</dbReference>